<gene>
    <name evidence="2" type="ORF">CK203_092622</name>
</gene>
<evidence type="ECO:0008006" key="4">
    <source>
        <dbReference type="Google" id="ProtNLM"/>
    </source>
</evidence>
<dbReference type="Proteomes" id="UP000288805">
    <property type="component" value="Unassembled WGS sequence"/>
</dbReference>
<dbReference type="EMBL" id="QGNW01002612">
    <property type="protein sequence ID" value="RVW14726.1"/>
    <property type="molecule type" value="Genomic_DNA"/>
</dbReference>
<feature type="compositionally biased region" description="Basic residues" evidence="1">
    <location>
        <begin position="1"/>
        <end position="12"/>
    </location>
</feature>
<organism evidence="2 3">
    <name type="scientific">Vitis vinifera</name>
    <name type="common">Grape</name>
    <dbReference type="NCBI Taxonomy" id="29760"/>
    <lineage>
        <taxon>Eukaryota</taxon>
        <taxon>Viridiplantae</taxon>
        <taxon>Streptophyta</taxon>
        <taxon>Embryophyta</taxon>
        <taxon>Tracheophyta</taxon>
        <taxon>Spermatophyta</taxon>
        <taxon>Magnoliopsida</taxon>
        <taxon>eudicotyledons</taxon>
        <taxon>Gunneridae</taxon>
        <taxon>Pentapetalae</taxon>
        <taxon>rosids</taxon>
        <taxon>Vitales</taxon>
        <taxon>Vitaceae</taxon>
        <taxon>Viteae</taxon>
        <taxon>Vitis</taxon>
    </lineage>
</organism>
<evidence type="ECO:0000256" key="1">
    <source>
        <dbReference type="SAM" id="MobiDB-lite"/>
    </source>
</evidence>
<evidence type="ECO:0000313" key="3">
    <source>
        <dbReference type="Proteomes" id="UP000288805"/>
    </source>
</evidence>
<name>A0A438BUS8_VITVI</name>
<protein>
    <recommendedName>
        <fullName evidence="4">Reverse transcriptase Ty1/copia-type domain-containing protein</fullName>
    </recommendedName>
</protein>
<sequence length="111" mass="12859">MGKKMEMKKRGKRKEDQTYATSDQPHPFHQGDDQEEICRLKSLLAKEFEIKDLGNLRYFLRMEVETDMTGCKPTETPVDPSHRLGAELGGVLVDKGRYQRLVGRLIWLSHI</sequence>
<feature type="region of interest" description="Disordered" evidence="1">
    <location>
        <begin position="1"/>
        <end position="33"/>
    </location>
</feature>
<accession>A0A438BUS8</accession>
<evidence type="ECO:0000313" key="2">
    <source>
        <dbReference type="EMBL" id="RVW14726.1"/>
    </source>
</evidence>
<proteinExistence type="predicted"/>
<reference evidence="2 3" key="1">
    <citation type="journal article" date="2018" name="PLoS Genet.">
        <title>Population sequencing reveals clonal diversity and ancestral inbreeding in the grapevine cultivar Chardonnay.</title>
        <authorList>
            <person name="Roach M.J."/>
            <person name="Johnson D.L."/>
            <person name="Bohlmann J."/>
            <person name="van Vuuren H.J."/>
            <person name="Jones S.J."/>
            <person name="Pretorius I.S."/>
            <person name="Schmidt S.A."/>
            <person name="Borneman A.R."/>
        </authorList>
    </citation>
    <scope>NUCLEOTIDE SEQUENCE [LARGE SCALE GENOMIC DNA]</scope>
    <source>
        <strain evidence="3">cv. Chardonnay</strain>
        <tissue evidence="2">Leaf</tissue>
    </source>
</reference>
<comment type="caution">
    <text evidence="2">The sequence shown here is derived from an EMBL/GenBank/DDBJ whole genome shotgun (WGS) entry which is preliminary data.</text>
</comment>
<dbReference type="AlphaFoldDB" id="A0A438BUS8"/>